<sequence length="235" mass="26573">MPRTKTDHPNSSAVARETADGVFYENGRYLCRRLENGTPCNREMAGTAHSIGSHNSDFHKEGRYQLLQAEGDYKCIHDDCKHRSCTFNAILGHIRNVHGFRGSSDSLKLHYGIPIHNKRKREGKAEEKSGCKKQRQEAKETAPEVKPQAIPEPVAEGRTQETKEGGSKDSHQEPKEHAPTDEPREPGSDELEEFMKEYIDFDTGHNHAADDEFLSRIDPRLRQWDRDNAKGGAGR</sequence>
<organism evidence="1 2">
    <name type="scientific">Lasiodiplodia mahajangana</name>
    <dbReference type="NCBI Taxonomy" id="1108764"/>
    <lineage>
        <taxon>Eukaryota</taxon>
        <taxon>Fungi</taxon>
        <taxon>Dikarya</taxon>
        <taxon>Ascomycota</taxon>
        <taxon>Pezizomycotina</taxon>
        <taxon>Dothideomycetes</taxon>
        <taxon>Dothideomycetes incertae sedis</taxon>
        <taxon>Botryosphaeriales</taxon>
        <taxon>Botryosphaeriaceae</taxon>
        <taxon>Lasiodiplodia</taxon>
    </lineage>
</organism>
<name>A0ACC2JFP5_9PEZI</name>
<accession>A0ACC2JFP5</accession>
<comment type="caution">
    <text evidence="1">The sequence shown here is derived from an EMBL/GenBank/DDBJ whole genome shotgun (WGS) entry which is preliminary data.</text>
</comment>
<reference evidence="1" key="1">
    <citation type="submission" date="2022-12" db="EMBL/GenBank/DDBJ databases">
        <title>Genome Sequence of Lasiodiplodia mahajangana.</title>
        <authorList>
            <person name="Buettner E."/>
        </authorList>
    </citation>
    <scope>NUCLEOTIDE SEQUENCE</scope>
    <source>
        <strain evidence="1">VT137</strain>
    </source>
</reference>
<keyword evidence="2" id="KW-1185">Reference proteome</keyword>
<evidence type="ECO:0000313" key="1">
    <source>
        <dbReference type="EMBL" id="KAJ8126235.1"/>
    </source>
</evidence>
<gene>
    <name evidence="1" type="ORF">O1611_g7403</name>
</gene>
<evidence type="ECO:0000313" key="2">
    <source>
        <dbReference type="Proteomes" id="UP001153332"/>
    </source>
</evidence>
<dbReference type="Proteomes" id="UP001153332">
    <property type="component" value="Unassembled WGS sequence"/>
</dbReference>
<proteinExistence type="predicted"/>
<dbReference type="EMBL" id="JAPUUL010001956">
    <property type="protein sequence ID" value="KAJ8126235.1"/>
    <property type="molecule type" value="Genomic_DNA"/>
</dbReference>
<protein>
    <submittedName>
        <fullName evidence="1">Uncharacterized protein</fullName>
    </submittedName>
</protein>